<dbReference type="Gene3D" id="2.60.40.10">
    <property type="entry name" value="Immunoglobulins"/>
    <property type="match status" value="1"/>
</dbReference>
<evidence type="ECO:0000259" key="2">
    <source>
        <dbReference type="PROSITE" id="PS50853"/>
    </source>
</evidence>
<dbReference type="OrthoDB" id="789771at2"/>
<evidence type="ECO:0000313" key="3">
    <source>
        <dbReference type="EMBL" id="SFW30079.1"/>
    </source>
</evidence>
<dbReference type="RefSeq" id="WP_072316277.1">
    <property type="nucleotide sequence ID" value="NZ_FPJE01000004.1"/>
</dbReference>
<dbReference type="EMBL" id="FPJE01000004">
    <property type="protein sequence ID" value="SFW30079.1"/>
    <property type="molecule type" value="Genomic_DNA"/>
</dbReference>
<dbReference type="Proteomes" id="UP000182248">
    <property type="component" value="Unassembled WGS sequence"/>
</dbReference>
<dbReference type="InterPro" id="IPR036116">
    <property type="entry name" value="FN3_sf"/>
</dbReference>
<dbReference type="SUPFAM" id="SSF49265">
    <property type="entry name" value="Fibronectin type III"/>
    <property type="match status" value="1"/>
</dbReference>
<evidence type="ECO:0000256" key="1">
    <source>
        <dbReference type="SAM" id="SignalP"/>
    </source>
</evidence>
<dbReference type="InterPro" id="IPR013783">
    <property type="entry name" value="Ig-like_fold"/>
</dbReference>
<keyword evidence="4" id="KW-1185">Reference proteome</keyword>
<feature type="domain" description="Fibronectin type-III" evidence="2">
    <location>
        <begin position="143"/>
        <end position="231"/>
    </location>
</feature>
<organism evidence="3 4">
    <name type="scientific">Sinomicrobium oceani</name>
    <dbReference type="NCBI Taxonomy" id="1150368"/>
    <lineage>
        <taxon>Bacteria</taxon>
        <taxon>Pseudomonadati</taxon>
        <taxon>Bacteroidota</taxon>
        <taxon>Flavobacteriia</taxon>
        <taxon>Flavobacteriales</taxon>
        <taxon>Flavobacteriaceae</taxon>
        <taxon>Sinomicrobium</taxon>
    </lineage>
</organism>
<dbReference type="STRING" id="1150368.SAMN02927921_00997"/>
<evidence type="ECO:0000313" key="4">
    <source>
        <dbReference type="Proteomes" id="UP000182248"/>
    </source>
</evidence>
<dbReference type="InterPro" id="IPR003961">
    <property type="entry name" value="FN3_dom"/>
</dbReference>
<feature type="signal peptide" evidence="1">
    <location>
        <begin position="1"/>
        <end position="20"/>
    </location>
</feature>
<keyword evidence="1" id="KW-0732">Signal</keyword>
<gene>
    <name evidence="3" type="ORF">SAMN02927921_00997</name>
</gene>
<sequence length="231" mass="25181">MKKSISGLGFIMLLILAACSSDDDNTPQAPGTASLVFPENNSECTAGISVDDHNSSIPFEWEAAERTDSYRLRVENLNDGTAQEFNTEATSLQVVLQKGEPYSWSVTSVSMEAMETTESESWKFYSAGDGIASYAPFPATAISPEPGENITAEGSKISLQWEGNDIDGDITGYDVYFGNSNPPETAIATDITESQLTDIDVNSKTVYYWRIVTKDAQNNSSKSEIFTFKVD</sequence>
<accession>A0A1K1N413</accession>
<dbReference type="PROSITE" id="PS51257">
    <property type="entry name" value="PROKAR_LIPOPROTEIN"/>
    <property type="match status" value="1"/>
</dbReference>
<protein>
    <recommendedName>
        <fullName evidence="2">Fibronectin type-III domain-containing protein</fullName>
    </recommendedName>
</protein>
<name>A0A1K1N413_9FLAO</name>
<dbReference type="PROSITE" id="PS50853">
    <property type="entry name" value="FN3"/>
    <property type="match status" value="1"/>
</dbReference>
<reference evidence="3 4" key="1">
    <citation type="submission" date="2016-11" db="EMBL/GenBank/DDBJ databases">
        <authorList>
            <person name="Jaros S."/>
            <person name="Januszkiewicz K."/>
            <person name="Wedrychowicz H."/>
        </authorList>
    </citation>
    <scope>NUCLEOTIDE SEQUENCE [LARGE SCALE GENOMIC DNA]</scope>
    <source>
        <strain evidence="3 4">CGMCC 1.12145</strain>
    </source>
</reference>
<feature type="chain" id="PRO_5013244625" description="Fibronectin type-III domain-containing protein" evidence="1">
    <location>
        <begin position="21"/>
        <end position="231"/>
    </location>
</feature>
<dbReference type="AlphaFoldDB" id="A0A1K1N413"/>
<proteinExistence type="predicted"/>